<sequence>MNRQLHVISTGQQSKEEFGRIASTIHEYVDGFHLREKKWTAKELVAAIQSLSEQGVPLEKIIVNDRGDVAHSMKTGGVQLAHHSMDASLVKKAFPALQIGCSVHSLAEAMGAEKKGANRLLYGHIFSTASKPGVPPRGLRELGEIVQNVTIPVFAIGGITPGNVEEVLATGVEGIAVLSGILKANDPLEAVLEYRKKMKGEG</sequence>
<proteinExistence type="predicted"/>
<organism evidence="4 5">
    <name type="scientific">Rossellomorea pakistanensis</name>
    <dbReference type="NCBI Taxonomy" id="992288"/>
    <lineage>
        <taxon>Bacteria</taxon>
        <taxon>Bacillati</taxon>
        <taxon>Bacillota</taxon>
        <taxon>Bacilli</taxon>
        <taxon>Bacillales</taxon>
        <taxon>Bacillaceae</taxon>
        <taxon>Rossellomorea</taxon>
    </lineage>
</organism>
<dbReference type="PANTHER" id="PTHR20857">
    <property type="entry name" value="THIAMINE-PHOSPHATE PYROPHOSPHORYLASE"/>
    <property type="match status" value="1"/>
</dbReference>
<dbReference type="Proteomes" id="UP001646157">
    <property type="component" value="Unassembled WGS sequence"/>
</dbReference>
<feature type="domain" description="Thiamine phosphate synthase/TenI" evidence="3">
    <location>
        <begin position="8"/>
        <end position="181"/>
    </location>
</feature>
<comment type="pathway">
    <text evidence="1">Cofactor biosynthesis; thiamine diphosphate biosynthesis.</text>
</comment>
<evidence type="ECO:0000259" key="3">
    <source>
        <dbReference type="Pfam" id="PF02581"/>
    </source>
</evidence>
<dbReference type="InterPro" id="IPR036206">
    <property type="entry name" value="ThiamineP_synth_sf"/>
</dbReference>
<keyword evidence="2" id="KW-0784">Thiamine biosynthesis</keyword>
<evidence type="ECO:0000313" key="4">
    <source>
        <dbReference type="EMBL" id="MBM7585739.1"/>
    </source>
</evidence>
<protein>
    <submittedName>
        <fullName evidence="4">Thiazole tautomerase (Transcriptional regulator TenI)</fullName>
        <ecNumber evidence="4">5.3.99.10</ecNumber>
    </submittedName>
</protein>
<keyword evidence="5" id="KW-1185">Reference proteome</keyword>
<name>A0ABS2NDB7_9BACI</name>
<dbReference type="Pfam" id="PF02581">
    <property type="entry name" value="TMP-TENI"/>
    <property type="match status" value="1"/>
</dbReference>
<dbReference type="NCBIfam" id="NF005819">
    <property type="entry name" value="PRK07695.1"/>
    <property type="match status" value="1"/>
</dbReference>
<dbReference type="SUPFAM" id="SSF51391">
    <property type="entry name" value="Thiamin phosphate synthase"/>
    <property type="match status" value="1"/>
</dbReference>
<dbReference type="RefSeq" id="WP_205172278.1">
    <property type="nucleotide sequence ID" value="NZ_JAFBDZ010000002.1"/>
</dbReference>
<reference evidence="4 5" key="1">
    <citation type="submission" date="2021-01" db="EMBL/GenBank/DDBJ databases">
        <title>Genomic Encyclopedia of Type Strains, Phase IV (KMG-IV): sequencing the most valuable type-strain genomes for metagenomic binning, comparative biology and taxonomic classification.</title>
        <authorList>
            <person name="Goeker M."/>
        </authorList>
    </citation>
    <scope>NUCLEOTIDE SEQUENCE [LARGE SCALE GENOMIC DNA]</scope>
    <source>
        <strain evidence="4 5">DSM 24834</strain>
    </source>
</reference>
<dbReference type="InterPro" id="IPR022998">
    <property type="entry name" value="ThiamineP_synth_TenI"/>
</dbReference>
<evidence type="ECO:0000256" key="1">
    <source>
        <dbReference type="ARBA" id="ARBA00004948"/>
    </source>
</evidence>
<dbReference type="CDD" id="cd00564">
    <property type="entry name" value="TMP_TenI"/>
    <property type="match status" value="1"/>
</dbReference>
<dbReference type="EC" id="5.3.99.10" evidence="4"/>
<keyword evidence="4" id="KW-0413">Isomerase</keyword>
<dbReference type="EMBL" id="JAFBDZ010000002">
    <property type="protein sequence ID" value="MBM7585739.1"/>
    <property type="molecule type" value="Genomic_DNA"/>
</dbReference>
<comment type="caution">
    <text evidence="4">The sequence shown here is derived from an EMBL/GenBank/DDBJ whole genome shotgun (WGS) entry which is preliminary data.</text>
</comment>
<dbReference type="GO" id="GO:0016853">
    <property type="term" value="F:isomerase activity"/>
    <property type="evidence" value="ECO:0007669"/>
    <property type="project" value="UniProtKB-KW"/>
</dbReference>
<evidence type="ECO:0000313" key="5">
    <source>
        <dbReference type="Proteomes" id="UP001646157"/>
    </source>
</evidence>
<dbReference type="Gene3D" id="3.20.20.70">
    <property type="entry name" value="Aldolase class I"/>
    <property type="match status" value="1"/>
</dbReference>
<accession>A0ABS2NDB7</accession>
<gene>
    <name evidence="4" type="ORF">JOC86_002281</name>
</gene>
<dbReference type="PANTHER" id="PTHR20857:SF22">
    <property type="entry name" value="THIAZOLE TAUTOMERASE"/>
    <property type="match status" value="1"/>
</dbReference>
<dbReference type="InterPro" id="IPR013785">
    <property type="entry name" value="Aldolase_TIM"/>
</dbReference>
<evidence type="ECO:0000256" key="2">
    <source>
        <dbReference type="ARBA" id="ARBA00022977"/>
    </source>
</evidence>